<feature type="region of interest" description="Disordered" evidence="1">
    <location>
        <begin position="32"/>
        <end position="57"/>
    </location>
</feature>
<reference evidence="2" key="2">
    <citation type="submission" date="2021-09" db="EMBL/GenBank/DDBJ databases">
        <authorList>
            <person name="Jia N."/>
            <person name="Wang J."/>
            <person name="Shi W."/>
            <person name="Du L."/>
            <person name="Sun Y."/>
            <person name="Zhan W."/>
            <person name="Jiang J."/>
            <person name="Wang Q."/>
            <person name="Zhang B."/>
            <person name="Ji P."/>
            <person name="Sakyi L.B."/>
            <person name="Cui X."/>
            <person name="Yuan T."/>
            <person name="Jiang B."/>
            <person name="Yang W."/>
            <person name="Lam T.T.-Y."/>
            <person name="Chang Q."/>
            <person name="Ding S."/>
            <person name="Wang X."/>
            <person name="Zhu J."/>
            <person name="Ruan X."/>
            <person name="Zhao L."/>
            <person name="Wei J."/>
            <person name="Que T."/>
            <person name="Du C."/>
            <person name="Cheng J."/>
            <person name="Dai P."/>
            <person name="Han X."/>
            <person name="Huang E."/>
            <person name="Gao Y."/>
            <person name="Liu J."/>
            <person name="Shao H."/>
            <person name="Ye R."/>
            <person name="Li L."/>
            <person name="Wei W."/>
            <person name="Wang X."/>
            <person name="Wang C."/>
            <person name="Huo Q."/>
            <person name="Li W."/>
            <person name="Guo W."/>
            <person name="Chen H."/>
            <person name="Chen S."/>
            <person name="Zhou L."/>
            <person name="Zhou L."/>
            <person name="Ni X."/>
            <person name="Tian J."/>
            <person name="Zhou Y."/>
            <person name="Sheng Y."/>
            <person name="Liu T."/>
            <person name="Pan Y."/>
            <person name="Xia L."/>
            <person name="Li J."/>
            <person name="Zhao F."/>
            <person name="Cao W."/>
        </authorList>
    </citation>
    <scope>NUCLEOTIDE SEQUENCE</scope>
    <source>
        <strain evidence="2">Rsan-2018</strain>
        <tissue evidence="2">Larvae</tissue>
    </source>
</reference>
<dbReference type="PANTHER" id="PTHR22954:SF3">
    <property type="entry name" value="PROTEIN CBG08539"/>
    <property type="match status" value="1"/>
</dbReference>
<evidence type="ECO:0000313" key="2">
    <source>
        <dbReference type="EMBL" id="KAH7948470.1"/>
    </source>
</evidence>
<accession>A0A9D4PQ30</accession>
<protein>
    <submittedName>
        <fullName evidence="2">Uncharacterized protein</fullName>
    </submittedName>
</protein>
<dbReference type="Proteomes" id="UP000821837">
    <property type="component" value="Chromosome 6"/>
</dbReference>
<feature type="compositionally biased region" description="Basic and acidic residues" evidence="1">
    <location>
        <begin position="32"/>
        <end position="42"/>
    </location>
</feature>
<organism evidence="2 3">
    <name type="scientific">Rhipicephalus sanguineus</name>
    <name type="common">Brown dog tick</name>
    <name type="synonym">Ixodes sanguineus</name>
    <dbReference type="NCBI Taxonomy" id="34632"/>
    <lineage>
        <taxon>Eukaryota</taxon>
        <taxon>Metazoa</taxon>
        <taxon>Ecdysozoa</taxon>
        <taxon>Arthropoda</taxon>
        <taxon>Chelicerata</taxon>
        <taxon>Arachnida</taxon>
        <taxon>Acari</taxon>
        <taxon>Parasitiformes</taxon>
        <taxon>Ixodida</taxon>
        <taxon>Ixodoidea</taxon>
        <taxon>Ixodidae</taxon>
        <taxon>Rhipicephalinae</taxon>
        <taxon>Rhipicephalus</taxon>
        <taxon>Rhipicephalus</taxon>
    </lineage>
</organism>
<dbReference type="InterPro" id="IPR005312">
    <property type="entry name" value="DUF1759"/>
</dbReference>
<evidence type="ECO:0000313" key="3">
    <source>
        <dbReference type="Proteomes" id="UP000821837"/>
    </source>
</evidence>
<proteinExistence type="predicted"/>
<name>A0A9D4PQ30_RHISA</name>
<keyword evidence="3" id="KW-1185">Reference proteome</keyword>
<feature type="region of interest" description="Disordered" evidence="1">
    <location>
        <begin position="1"/>
        <end position="20"/>
    </location>
</feature>
<dbReference type="AlphaFoldDB" id="A0A9D4PQ30"/>
<sequence length="205" mass="23494">MANSDQLRKKRGALRTGVTDERNLEHEVEIGQDYSARDRLQERQQPTRTHAQASVCGSSKLDLPNSVDAMDQVRQQRQSPIVLLRIQIPTFDANLREWQAFWDYYDATIHQNNDLPRIKKLKYLLTYLTGSDMRSIKGIRLAKQNYDLAIKTLTDQFGRRDLLINEDVYHLSALIPAKSSSDVPKLCTLPDNGQFRLSPLEGIVV</sequence>
<dbReference type="PANTHER" id="PTHR22954">
    <property type="entry name" value="RETROVIRAL PROTEASE-RELATED"/>
    <property type="match status" value="1"/>
</dbReference>
<feature type="compositionally biased region" description="Polar residues" evidence="1">
    <location>
        <begin position="43"/>
        <end position="57"/>
    </location>
</feature>
<gene>
    <name evidence="2" type="ORF">HPB52_022980</name>
</gene>
<reference evidence="2" key="1">
    <citation type="journal article" date="2020" name="Cell">
        <title>Large-Scale Comparative Analyses of Tick Genomes Elucidate Their Genetic Diversity and Vector Capacities.</title>
        <authorList>
            <consortium name="Tick Genome and Microbiome Consortium (TIGMIC)"/>
            <person name="Jia N."/>
            <person name="Wang J."/>
            <person name="Shi W."/>
            <person name="Du L."/>
            <person name="Sun Y."/>
            <person name="Zhan W."/>
            <person name="Jiang J.F."/>
            <person name="Wang Q."/>
            <person name="Zhang B."/>
            <person name="Ji P."/>
            <person name="Bell-Sakyi L."/>
            <person name="Cui X.M."/>
            <person name="Yuan T.T."/>
            <person name="Jiang B.G."/>
            <person name="Yang W.F."/>
            <person name="Lam T.T."/>
            <person name="Chang Q.C."/>
            <person name="Ding S.J."/>
            <person name="Wang X.J."/>
            <person name="Zhu J.G."/>
            <person name="Ruan X.D."/>
            <person name="Zhao L."/>
            <person name="Wei J.T."/>
            <person name="Ye R.Z."/>
            <person name="Que T.C."/>
            <person name="Du C.H."/>
            <person name="Zhou Y.H."/>
            <person name="Cheng J.X."/>
            <person name="Dai P.F."/>
            <person name="Guo W.B."/>
            <person name="Han X.H."/>
            <person name="Huang E.J."/>
            <person name="Li L.F."/>
            <person name="Wei W."/>
            <person name="Gao Y.C."/>
            <person name="Liu J.Z."/>
            <person name="Shao H.Z."/>
            <person name="Wang X."/>
            <person name="Wang C.C."/>
            <person name="Yang T.C."/>
            <person name="Huo Q.B."/>
            <person name="Li W."/>
            <person name="Chen H.Y."/>
            <person name="Chen S.E."/>
            <person name="Zhou L.G."/>
            <person name="Ni X.B."/>
            <person name="Tian J.H."/>
            <person name="Sheng Y."/>
            <person name="Liu T."/>
            <person name="Pan Y.S."/>
            <person name="Xia L.Y."/>
            <person name="Li J."/>
            <person name="Zhao F."/>
            <person name="Cao W.C."/>
        </authorList>
    </citation>
    <scope>NUCLEOTIDE SEQUENCE</scope>
    <source>
        <strain evidence="2">Rsan-2018</strain>
    </source>
</reference>
<dbReference type="EMBL" id="JABSTV010001252">
    <property type="protein sequence ID" value="KAH7948470.1"/>
    <property type="molecule type" value="Genomic_DNA"/>
</dbReference>
<dbReference type="VEuPathDB" id="VectorBase:RSAN_053663"/>
<evidence type="ECO:0000256" key="1">
    <source>
        <dbReference type="SAM" id="MobiDB-lite"/>
    </source>
</evidence>
<dbReference type="Pfam" id="PF03564">
    <property type="entry name" value="DUF1759"/>
    <property type="match status" value="1"/>
</dbReference>
<comment type="caution">
    <text evidence="2">The sequence shown here is derived from an EMBL/GenBank/DDBJ whole genome shotgun (WGS) entry which is preliminary data.</text>
</comment>